<feature type="domain" description="Creatinase N-terminal" evidence="7">
    <location>
        <begin position="123"/>
        <end position="261"/>
    </location>
</feature>
<evidence type="ECO:0000259" key="8">
    <source>
        <dbReference type="Pfam" id="PF16188"/>
    </source>
</evidence>
<dbReference type="GO" id="GO:0005737">
    <property type="term" value="C:cytoplasm"/>
    <property type="evidence" value="ECO:0007669"/>
    <property type="project" value="UniProtKB-ARBA"/>
</dbReference>
<dbReference type="SUPFAM" id="SSF53092">
    <property type="entry name" value="Creatinase/prolidase N-terminal domain"/>
    <property type="match status" value="1"/>
</dbReference>
<reference evidence="9" key="1">
    <citation type="submission" date="2023-04" db="EMBL/GenBank/DDBJ databases">
        <title>Ambrosiozyma monospora NBRC 1965.</title>
        <authorList>
            <person name="Ichikawa N."/>
            <person name="Sato H."/>
            <person name="Tonouchi N."/>
        </authorList>
    </citation>
    <scope>NUCLEOTIDE SEQUENCE</scope>
    <source>
        <strain evidence="9">NBRC 1965</strain>
    </source>
</reference>
<dbReference type="FunFam" id="3.90.230.10:FF:000007">
    <property type="entry name" value="Xaa-Pro aminopeptidase P"/>
    <property type="match status" value="1"/>
</dbReference>
<dbReference type="InterPro" id="IPR036005">
    <property type="entry name" value="Creatinase/aminopeptidase-like"/>
</dbReference>
<keyword evidence="10" id="KW-1185">Reference proteome</keyword>
<dbReference type="OrthoDB" id="9995434at2759"/>
<dbReference type="Pfam" id="PF16189">
    <property type="entry name" value="Creatinase_N_2"/>
    <property type="match status" value="1"/>
</dbReference>
<dbReference type="InterPro" id="IPR000587">
    <property type="entry name" value="Creatinase_N"/>
</dbReference>
<sequence>MVPRRIDSDEDLSFYNEKAATDTDNFIGGGPIRLIDSPEKSISCFHSIKSFFQFRLQDTKDTKYEKLVDIFDTPDVSDSEAADSEFIEEKRTICSTFSAENVLASIPTTKLDVVTDSFDSSLRLTQLRKLMKYYKIGVYIIPSEDEHQSEYTSPKDQRRAFISGFTGSAGIAVVTLDEAVLSTDGRYFLQAARQLDDNWDLLKQGVKGEPTWQEWAINRASCIRDSKFRSVAIDSRLISHGEGLNLKEKCFALNVEFTPLMHNLVDKVMKHESFVPKKPDDDHIFIHELRYSGEHALSKIERVREFMREQSSFALVVSQLEEIAWLLNLRGNDISFNPVFFSYCIVQLDRIDLYFDKSKVRSFEVSNYLLSIPGLHIHSYNTFWNDLPSLQPASFFKDYTNVYVSNNASYALYTEIPSIYTVKSRSIITEFKGIKNATEIRGNKLAQLKDSIALIRFFAWLEEKLIVKGHKVDELQAASKAEYFRSLFPNYKGLSFETIAATGANASVVHYEPTPEQFSVIDPNAVFLLDSGAQFLEGTTDITRTVHFSEPSDDEVEAYSLVLKGHLNVAMLIFQRGTSSYYIDSLARKPLGERGLNYSHGTGHGIDTFICVHSGPCGLSPSTTSYNYKPLEPGNFISDEPGYYKDNEFGIRIESDIMVVSKDKNEHSQTQTHACQAVDVDADVANAVDAVADADAVDVVVEDEEWLGFEYFTLVPFCLNLIDKSILDDDQVEWVNSFHARVRHTVLPYLQQIKDERAIAWLIKETRAL</sequence>
<dbReference type="CDD" id="cd01085">
    <property type="entry name" value="APP"/>
    <property type="match status" value="1"/>
</dbReference>
<evidence type="ECO:0000256" key="4">
    <source>
        <dbReference type="ARBA" id="ARBA00022801"/>
    </source>
</evidence>
<name>A0A9W6YR97_AMBMO</name>
<organism evidence="9 10">
    <name type="scientific">Ambrosiozyma monospora</name>
    <name type="common">Yeast</name>
    <name type="synonym">Endomycopsis monosporus</name>
    <dbReference type="NCBI Taxonomy" id="43982"/>
    <lineage>
        <taxon>Eukaryota</taxon>
        <taxon>Fungi</taxon>
        <taxon>Dikarya</taxon>
        <taxon>Ascomycota</taxon>
        <taxon>Saccharomycotina</taxon>
        <taxon>Pichiomycetes</taxon>
        <taxon>Pichiales</taxon>
        <taxon>Pichiaceae</taxon>
        <taxon>Ambrosiozyma</taxon>
    </lineage>
</organism>
<comment type="similarity">
    <text evidence="2">Belongs to the peptidase M24B family.</text>
</comment>
<proteinExistence type="inferred from homology"/>
<dbReference type="FunFam" id="3.40.350.10:FF:000003">
    <property type="entry name" value="Xaa-pro aminopeptidase P"/>
    <property type="match status" value="1"/>
</dbReference>
<evidence type="ECO:0000259" key="7">
    <source>
        <dbReference type="Pfam" id="PF01321"/>
    </source>
</evidence>
<evidence type="ECO:0000259" key="6">
    <source>
        <dbReference type="Pfam" id="PF00557"/>
    </source>
</evidence>
<dbReference type="Pfam" id="PF16188">
    <property type="entry name" value="Peptidase_M24_C"/>
    <property type="match status" value="1"/>
</dbReference>
<keyword evidence="5" id="KW-0464">Manganese</keyword>
<dbReference type="Pfam" id="PF01321">
    <property type="entry name" value="Creatinase_N"/>
    <property type="match status" value="1"/>
</dbReference>
<dbReference type="Gene3D" id="3.40.350.10">
    <property type="entry name" value="Creatinase/prolidase N-terminal domain"/>
    <property type="match status" value="2"/>
</dbReference>
<dbReference type="AlphaFoldDB" id="A0A9W6YR97"/>
<dbReference type="InterPro" id="IPR000994">
    <property type="entry name" value="Pept_M24"/>
</dbReference>
<dbReference type="GO" id="GO:0046872">
    <property type="term" value="F:metal ion binding"/>
    <property type="evidence" value="ECO:0007669"/>
    <property type="project" value="UniProtKB-KW"/>
</dbReference>
<comment type="caution">
    <text evidence="9">The sequence shown here is derived from an EMBL/GenBank/DDBJ whole genome shotgun (WGS) entry which is preliminary data.</text>
</comment>
<dbReference type="GO" id="GO:0070006">
    <property type="term" value="F:metalloaminopeptidase activity"/>
    <property type="evidence" value="ECO:0007669"/>
    <property type="project" value="InterPro"/>
</dbReference>
<keyword evidence="4" id="KW-0378">Hydrolase</keyword>
<dbReference type="PANTHER" id="PTHR43763">
    <property type="entry name" value="XAA-PRO AMINOPEPTIDASE 1"/>
    <property type="match status" value="1"/>
</dbReference>
<evidence type="ECO:0000313" key="9">
    <source>
        <dbReference type="EMBL" id="GMG19239.1"/>
    </source>
</evidence>
<dbReference type="SUPFAM" id="SSF55920">
    <property type="entry name" value="Creatinase/aminopeptidase"/>
    <property type="match status" value="1"/>
</dbReference>
<dbReference type="InterPro" id="IPR029149">
    <property type="entry name" value="Creatin/AminoP/Spt16_N"/>
</dbReference>
<accession>A0A9W6YR97</accession>
<dbReference type="EMBL" id="BSXU01000089">
    <property type="protein sequence ID" value="GMG19239.1"/>
    <property type="molecule type" value="Genomic_DNA"/>
</dbReference>
<feature type="domain" description="Peptidase M24 C-terminal" evidence="8">
    <location>
        <begin position="705"/>
        <end position="769"/>
    </location>
</feature>
<evidence type="ECO:0000256" key="5">
    <source>
        <dbReference type="ARBA" id="ARBA00023211"/>
    </source>
</evidence>
<dbReference type="Gene3D" id="3.90.230.10">
    <property type="entry name" value="Creatinase/methionine aminopeptidase superfamily"/>
    <property type="match status" value="1"/>
</dbReference>
<comment type="cofactor">
    <cofactor evidence="1">
        <name>Mn(2+)</name>
        <dbReference type="ChEBI" id="CHEBI:29035"/>
    </cofactor>
</comment>
<dbReference type="InterPro" id="IPR050422">
    <property type="entry name" value="X-Pro_aminopeptidase_P"/>
</dbReference>
<evidence type="ECO:0000313" key="10">
    <source>
        <dbReference type="Proteomes" id="UP001165063"/>
    </source>
</evidence>
<gene>
    <name evidence="9" type="ORF">Amon01_000031100</name>
</gene>
<evidence type="ECO:0000256" key="3">
    <source>
        <dbReference type="ARBA" id="ARBA00022723"/>
    </source>
</evidence>
<dbReference type="Pfam" id="PF00557">
    <property type="entry name" value="Peptidase_M24"/>
    <property type="match status" value="1"/>
</dbReference>
<dbReference type="InterPro" id="IPR032416">
    <property type="entry name" value="Peptidase_M24_C"/>
</dbReference>
<keyword evidence="3" id="KW-0479">Metal-binding</keyword>
<protein>
    <submittedName>
        <fullName evidence="9">Unnamed protein product</fullName>
    </submittedName>
</protein>
<evidence type="ECO:0000256" key="2">
    <source>
        <dbReference type="ARBA" id="ARBA00008766"/>
    </source>
</evidence>
<dbReference type="PANTHER" id="PTHR43763:SF6">
    <property type="entry name" value="XAA-PRO AMINOPEPTIDASE 1"/>
    <property type="match status" value="1"/>
</dbReference>
<dbReference type="Proteomes" id="UP001165063">
    <property type="component" value="Unassembled WGS sequence"/>
</dbReference>
<feature type="domain" description="Peptidase M24" evidence="6">
    <location>
        <begin position="446"/>
        <end position="659"/>
    </location>
</feature>
<dbReference type="InterPro" id="IPR033740">
    <property type="entry name" value="Pept_M24B"/>
</dbReference>
<evidence type="ECO:0000256" key="1">
    <source>
        <dbReference type="ARBA" id="ARBA00001936"/>
    </source>
</evidence>